<evidence type="ECO:0000313" key="3">
    <source>
        <dbReference type="Proteomes" id="UP001177670"/>
    </source>
</evidence>
<dbReference type="EMBL" id="JAHYIQ010000004">
    <property type="protein sequence ID" value="KAK1132990.1"/>
    <property type="molecule type" value="Genomic_DNA"/>
</dbReference>
<sequence>MKRLIVVVNFSDCRCNYPGSRRWHTYARTIIVSNNKIVKSATRLFYDKISLVPPFVLLYLPLATVSIATQRIGINAQICARSKETGKGKPSIEAEEVEKIRIPCENNTNEPPLEEGATGTVWPRGRGGREGMAVVARPGTREGDARKNKGETCIRFPTGDKRPEP</sequence>
<name>A0AA40KU30_9HYME</name>
<organism evidence="2 3">
    <name type="scientific">Melipona bicolor</name>
    <dbReference type="NCBI Taxonomy" id="60889"/>
    <lineage>
        <taxon>Eukaryota</taxon>
        <taxon>Metazoa</taxon>
        <taxon>Ecdysozoa</taxon>
        <taxon>Arthropoda</taxon>
        <taxon>Hexapoda</taxon>
        <taxon>Insecta</taxon>
        <taxon>Pterygota</taxon>
        <taxon>Neoptera</taxon>
        <taxon>Endopterygota</taxon>
        <taxon>Hymenoptera</taxon>
        <taxon>Apocrita</taxon>
        <taxon>Aculeata</taxon>
        <taxon>Apoidea</taxon>
        <taxon>Anthophila</taxon>
        <taxon>Apidae</taxon>
        <taxon>Melipona</taxon>
    </lineage>
</organism>
<evidence type="ECO:0000313" key="2">
    <source>
        <dbReference type="EMBL" id="KAK1132990.1"/>
    </source>
</evidence>
<feature type="compositionally biased region" description="Basic and acidic residues" evidence="1">
    <location>
        <begin position="139"/>
        <end position="165"/>
    </location>
</feature>
<gene>
    <name evidence="2" type="ORF">K0M31_014355</name>
</gene>
<reference evidence="2" key="1">
    <citation type="submission" date="2021-10" db="EMBL/GenBank/DDBJ databases">
        <title>Melipona bicolor Genome sequencing and assembly.</title>
        <authorList>
            <person name="Araujo N.S."/>
            <person name="Arias M.C."/>
        </authorList>
    </citation>
    <scope>NUCLEOTIDE SEQUENCE</scope>
    <source>
        <strain evidence="2">USP_2M_L1-L4_2017</strain>
        <tissue evidence="2">Whole body</tissue>
    </source>
</reference>
<comment type="caution">
    <text evidence="2">The sequence shown here is derived from an EMBL/GenBank/DDBJ whole genome shotgun (WGS) entry which is preliminary data.</text>
</comment>
<feature type="region of interest" description="Disordered" evidence="1">
    <location>
        <begin position="104"/>
        <end position="165"/>
    </location>
</feature>
<dbReference type="Proteomes" id="UP001177670">
    <property type="component" value="Unassembled WGS sequence"/>
</dbReference>
<dbReference type="AlphaFoldDB" id="A0AA40KU30"/>
<protein>
    <submittedName>
        <fullName evidence="2">Uncharacterized protein</fullName>
    </submittedName>
</protein>
<accession>A0AA40KU30</accession>
<keyword evidence="3" id="KW-1185">Reference proteome</keyword>
<evidence type="ECO:0000256" key="1">
    <source>
        <dbReference type="SAM" id="MobiDB-lite"/>
    </source>
</evidence>
<proteinExistence type="predicted"/>